<sequence>MASFTHQNENENLQALSHYEQQAAEFLIGSKQFKDLLKFYYEGSPGELIERKFSKINNWPALLSEVLLSKITYFELTLNYELSLLQNLQAIFEDLLLERDGDSVLDVLYDKKYKHAEVWYKSLIELIETKQS</sequence>
<comment type="caution">
    <text evidence="1">The sequence shown here is derived from an EMBL/GenBank/DDBJ whole genome shotgun (WGS) entry which is preliminary data.</text>
</comment>
<dbReference type="Proteomes" id="UP000664835">
    <property type="component" value="Unassembled WGS sequence"/>
</dbReference>
<name>A0ABS3Q2M0_9GAMM</name>
<organism evidence="1 2">
    <name type="scientific">Thiomicrorhabdus marina</name>
    <dbReference type="NCBI Taxonomy" id="2818442"/>
    <lineage>
        <taxon>Bacteria</taxon>
        <taxon>Pseudomonadati</taxon>
        <taxon>Pseudomonadota</taxon>
        <taxon>Gammaproteobacteria</taxon>
        <taxon>Thiotrichales</taxon>
        <taxon>Piscirickettsiaceae</taxon>
        <taxon>Thiomicrorhabdus</taxon>
    </lineage>
</organism>
<accession>A0ABS3Q2M0</accession>
<evidence type="ECO:0000313" key="1">
    <source>
        <dbReference type="EMBL" id="MBO1926065.1"/>
    </source>
</evidence>
<dbReference type="EMBL" id="JAGETV010000001">
    <property type="protein sequence ID" value="MBO1926065.1"/>
    <property type="molecule type" value="Genomic_DNA"/>
</dbReference>
<protein>
    <recommendedName>
        <fullName evidence="3">Globin</fullName>
    </recommendedName>
</protein>
<dbReference type="RefSeq" id="WP_208146298.1">
    <property type="nucleotide sequence ID" value="NZ_JAGETV010000001.1"/>
</dbReference>
<gene>
    <name evidence="1" type="ORF">J3998_00625</name>
</gene>
<keyword evidence="2" id="KW-1185">Reference proteome</keyword>
<evidence type="ECO:0000313" key="2">
    <source>
        <dbReference type="Proteomes" id="UP000664835"/>
    </source>
</evidence>
<reference evidence="1 2" key="1">
    <citation type="submission" date="2021-03" db="EMBL/GenBank/DDBJ databases">
        <title>Thiomicrorhabdus sp.nov.,novel sulfur-oxidizing bacteria isolated from coastal sediment.</title>
        <authorList>
            <person name="Liu X."/>
        </authorList>
    </citation>
    <scope>NUCLEOTIDE SEQUENCE [LARGE SCALE GENOMIC DNA]</scope>
    <source>
        <strain evidence="1 2">6S2-11</strain>
    </source>
</reference>
<proteinExistence type="predicted"/>
<evidence type="ECO:0008006" key="3">
    <source>
        <dbReference type="Google" id="ProtNLM"/>
    </source>
</evidence>